<dbReference type="PANTHER" id="PTHR42953">
    <property type="entry name" value="HIGH-AFFINITY ZINC UPTAKE SYSTEM PROTEIN ZNUA-RELATED"/>
    <property type="match status" value="1"/>
</dbReference>
<dbReference type="InterPro" id="IPR006127">
    <property type="entry name" value="ZnuA-like"/>
</dbReference>
<sequence length="344" mass="36631">MSGPVISRPVASTPPARRRPIRPAAGAAALALLLAGCGGAQGADEDERMLVLTSTDVYASLAEHVVDGAADVEAVVDEPALDPHSYEATPQDRLSVEEADVLIANGGGYDPFLTQLATAAEKEDAVVQVIDGPNEHAHDDSGGSDDSGDSDGEDAHAGHEHGAAAEALAANEHVWYDLPMMSDFVEDLAEELGERSPEHAEEFTQNAEELAAEIDALDEEARAVNADGLQTLATEPVSAHLLVRMGYEDVTDPDFLGAVEHGEDVSPRLQQRALDAASGGEIDLLAYNSQTETHQSERIRTAAEEAEVPVMDFRETLPDDTDDYLVWMRDTVSSVRQIAEDDDA</sequence>
<dbReference type="Proteomes" id="UP001501736">
    <property type="component" value="Unassembled WGS sequence"/>
</dbReference>
<proteinExistence type="predicted"/>
<dbReference type="EMBL" id="BAAAYG010000002">
    <property type="protein sequence ID" value="GAA3280780.1"/>
    <property type="molecule type" value="Genomic_DNA"/>
</dbReference>
<feature type="compositionally biased region" description="Basic and acidic residues" evidence="6">
    <location>
        <begin position="153"/>
        <end position="163"/>
    </location>
</feature>
<keyword evidence="9" id="KW-1185">Reference proteome</keyword>
<evidence type="ECO:0000313" key="9">
    <source>
        <dbReference type="Proteomes" id="UP001501736"/>
    </source>
</evidence>
<feature type="coiled-coil region" evidence="5">
    <location>
        <begin position="200"/>
        <end position="227"/>
    </location>
</feature>
<dbReference type="InterPro" id="IPR050492">
    <property type="entry name" value="Bact_metal-bind_prot9"/>
</dbReference>
<evidence type="ECO:0000256" key="2">
    <source>
        <dbReference type="ARBA" id="ARBA00022448"/>
    </source>
</evidence>
<dbReference type="PANTHER" id="PTHR42953:SF1">
    <property type="entry name" value="METAL-BINDING PROTEIN HI_0362-RELATED"/>
    <property type="match status" value="1"/>
</dbReference>
<evidence type="ECO:0000256" key="4">
    <source>
        <dbReference type="ARBA" id="ARBA00022729"/>
    </source>
</evidence>
<dbReference type="RefSeq" id="WP_344717886.1">
    <property type="nucleotide sequence ID" value="NZ_BAAAYG010000002.1"/>
</dbReference>
<keyword evidence="2" id="KW-0813">Transport</keyword>
<evidence type="ECO:0000313" key="8">
    <source>
        <dbReference type="EMBL" id="GAA3280780.1"/>
    </source>
</evidence>
<name>A0ABP6RAE1_9MICC</name>
<keyword evidence="5" id="KW-0175">Coiled coil</keyword>
<gene>
    <name evidence="8" type="ORF">GCM10020260_05470</name>
</gene>
<evidence type="ECO:0000256" key="5">
    <source>
        <dbReference type="SAM" id="Coils"/>
    </source>
</evidence>
<dbReference type="Gene3D" id="3.40.50.1980">
    <property type="entry name" value="Nitrogenase molybdenum iron protein domain"/>
    <property type="match status" value="1"/>
</dbReference>
<keyword evidence="4 7" id="KW-0732">Signal</keyword>
<feature type="region of interest" description="Disordered" evidence="6">
    <location>
        <begin position="1"/>
        <end position="20"/>
    </location>
</feature>
<reference evidence="9" key="1">
    <citation type="journal article" date="2019" name="Int. J. Syst. Evol. Microbiol.">
        <title>The Global Catalogue of Microorganisms (GCM) 10K type strain sequencing project: providing services to taxonomists for standard genome sequencing and annotation.</title>
        <authorList>
            <consortium name="The Broad Institute Genomics Platform"/>
            <consortium name="The Broad Institute Genome Sequencing Center for Infectious Disease"/>
            <person name="Wu L."/>
            <person name="Ma J."/>
        </authorList>
    </citation>
    <scope>NUCLEOTIDE SEQUENCE [LARGE SCALE GENOMIC DNA]</scope>
    <source>
        <strain evidence="9">JCM 11483</strain>
    </source>
</reference>
<dbReference type="Pfam" id="PF01297">
    <property type="entry name" value="ZnuA"/>
    <property type="match status" value="1"/>
</dbReference>
<feature type="chain" id="PRO_5046376042" evidence="7">
    <location>
        <begin position="43"/>
        <end position="344"/>
    </location>
</feature>
<dbReference type="SUPFAM" id="SSF53807">
    <property type="entry name" value="Helical backbone' metal receptor"/>
    <property type="match status" value="1"/>
</dbReference>
<comment type="subcellular location">
    <subcellularLocation>
        <location evidence="1">Cell envelope</location>
    </subcellularLocation>
</comment>
<feature type="compositionally biased region" description="Acidic residues" evidence="6">
    <location>
        <begin position="142"/>
        <end position="152"/>
    </location>
</feature>
<protein>
    <submittedName>
        <fullName evidence="8">Metal ABC transporter solute-binding protein</fullName>
    </submittedName>
</protein>
<feature type="region of interest" description="Disordered" evidence="6">
    <location>
        <begin position="133"/>
        <end position="163"/>
    </location>
</feature>
<accession>A0ABP6RAE1</accession>
<evidence type="ECO:0000256" key="1">
    <source>
        <dbReference type="ARBA" id="ARBA00004196"/>
    </source>
</evidence>
<evidence type="ECO:0000256" key="3">
    <source>
        <dbReference type="ARBA" id="ARBA00022723"/>
    </source>
</evidence>
<keyword evidence="3" id="KW-0479">Metal-binding</keyword>
<evidence type="ECO:0000256" key="6">
    <source>
        <dbReference type="SAM" id="MobiDB-lite"/>
    </source>
</evidence>
<organism evidence="8 9">
    <name type="scientific">Nesterenkonia halobia</name>
    <dbReference type="NCBI Taxonomy" id="37922"/>
    <lineage>
        <taxon>Bacteria</taxon>
        <taxon>Bacillati</taxon>
        <taxon>Actinomycetota</taxon>
        <taxon>Actinomycetes</taxon>
        <taxon>Micrococcales</taxon>
        <taxon>Micrococcaceae</taxon>
        <taxon>Nesterenkonia</taxon>
    </lineage>
</organism>
<evidence type="ECO:0000256" key="7">
    <source>
        <dbReference type="SAM" id="SignalP"/>
    </source>
</evidence>
<feature type="signal peptide" evidence="7">
    <location>
        <begin position="1"/>
        <end position="42"/>
    </location>
</feature>
<comment type="caution">
    <text evidence="8">The sequence shown here is derived from an EMBL/GenBank/DDBJ whole genome shotgun (WGS) entry which is preliminary data.</text>
</comment>